<dbReference type="Pfam" id="PF13559">
    <property type="entry name" value="DUF4129"/>
    <property type="match status" value="1"/>
</dbReference>
<evidence type="ECO:0000259" key="2">
    <source>
        <dbReference type="Pfam" id="PF13559"/>
    </source>
</evidence>
<reference evidence="3 4" key="1">
    <citation type="journal article" date="2018" name="Mar. Genomics">
        <title>Complete genome sequence of Marinifilaceae bacterium strain SPP2, isolated from the Antarctic marine sediment.</title>
        <authorList>
            <person name="Watanabe M."/>
            <person name="Kojima H."/>
            <person name="Fukui M."/>
        </authorList>
    </citation>
    <scope>NUCLEOTIDE SEQUENCE [LARGE SCALE GENOMIC DNA]</scope>
    <source>
        <strain evidence="3 4">SPP2</strain>
    </source>
</reference>
<dbReference type="RefSeq" id="WP_096427641.1">
    <property type="nucleotide sequence ID" value="NZ_AP018042.1"/>
</dbReference>
<dbReference type="AlphaFoldDB" id="A0A1Y1CEI0"/>
<dbReference type="InterPro" id="IPR025403">
    <property type="entry name" value="TgpA-like_C"/>
</dbReference>
<keyword evidence="4" id="KW-1185">Reference proteome</keyword>
<dbReference type="EMBL" id="AP018042">
    <property type="protein sequence ID" value="BAX78720.1"/>
    <property type="molecule type" value="Genomic_DNA"/>
</dbReference>
<evidence type="ECO:0000256" key="1">
    <source>
        <dbReference type="SAM" id="Phobius"/>
    </source>
</evidence>
<protein>
    <recommendedName>
        <fullName evidence="2">Protein-glutamine gamma-glutamyltransferase-like C-terminal domain-containing protein</fullName>
    </recommendedName>
</protein>
<organism evidence="3 4">
    <name type="scientific">Labilibaculum antarcticum</name>
    <dbReference type="NCBI Taxonomy" id="1717717"/>
    <lineage>
        <taxon>Bacteria</taxon>
        <taxon>Pseudomonadati</taxon>
        <taxon>Bacteroidota</taxon>
        <taxon>Bacteroidia</taxon>
        <taxon>Marinilabiliales</taxon>
        <taxon>Marinifilaceae</taxon>
        <taxon>Labilibaculum</taxon>
    </lineage>
</organism>
<keyword evidence="1" id="KW-1133">Transmembrane helix</keyword>
<accession>A0A1Y1CEI0</accession>
<keyword evidence="1" id="KW-0472">Membrane</keyword>
<dbReference type="KEGG" id="mbas:ALGA_0325"/>
<dbReference type="OrthoDB" id="5491447at2"/>
<proteinExistence type="predicted"/>
<dbReference type="Proteomes" id="UP000218267">
    <property type="component" value="Chromosome"/>
</dbReference>
<feature type="transmembrane region" description="Helical" evidence="1">
    <location>
        <begin position="95"/>
        <end position="116"/>
    </location>
</feature>
<evidence type="ECO:0000313" key="3">
    <source>
        <dbReference type="EMBL" id="BAX78720.1"/>
    </source>
</evidence>
<feature type="domain" description="Protein-glutamine gamma-glutamyltransferase-like C-terminal" evidence="2">
    <location>
        <begin position="167"/>
        <end position="228"/>
    </location>
</feature>
<sequence length="248" mass="29469">MSKKILAILFIGWLHFFIGTSPILAQETFNSDSLVMDTGQVQLWEKSVPEERIENYRKQSDFNYNLTEVKQETVWGRFVQWIKNWFTIMIKGLGVIWYLRYIILAALVLLLITLIYRSKFTGLFHPNQEVTAMEFSDTANPTKVNWEQKIKEAHLQKEYRLAVRYHYLSLLKGLSQHKIIAWKSEKTNYDYIKEIKHDKIKTDFIELSELYEAVWYGDFPIAKHDYHQIDDEFARLNILVSQTKEFAS</sequence>
<reference evidence="4" key="2">
    <citation type="journal article" date="2020" name="Antonie Van Leeuwenhoek">
        <title>Labilibaculum antarcticum sp. nov., a novel facultative anaerobic, psychrotorelant bacterium isolated from marine sediment of Antarctica.</title>
        <authorList>
            <person name="Watanabe M."/>
            <person name="Kojima H."/>
            <person name="Fukui M."/>
        </authorList>
    </citation>
    <scope>NUCLEOTIDE SEQUENCE [LARGE SCALE GENOMIC DNA]</scope>
    <source>
        <strain evidence="4">SPP2</strain>
    </source>
</reference>
<evidence type="ECO:0000313" key="4">
    <source>
        <dbReference type="Proteomes" id="UP000218267"/>
    </source>
</evidence>
<gene>
    <name evidence="3" type="ORF">ALGA_0325</name>
</gene>
<keyword evidence="1" id="KW-0812">Transmembrane</keyword>
<name>A0A1Y1CEI0_9BACT</name>